<dbReference type="Pfam" id="PF13581">
    <property type="entry name" value="HATPase_c_2"/>
    <property type="match status" value="1"/>
</dbReference>
<keyword evidence="5" id="KW-0808">Transferase</keyword>
<dbReference type="InterPro" id="IPR047718">
    <property type="entry name" value="RsbA-like_anti_sig"/>
</dbReference>
<sequence>MVAVSLDAPVARAGPGPQGTSAIGNGVTVTSGGDSGTRSRERFEHPALFYSGDEQYLAGLVPFVRHGLERDEPVAVAVPGRQLGLLRDALGADAVHVQLTDMTVAGRNPGRIIPGVLRAFADRHAGRPVRIIGEPIWAGRSSREYPACAQHEALINAAFTGRDVTIVCPYDTDGLDEVALSDARATHPVLWEDGRVLPSDGYAPDAVVQQYNQPLESPSGAAELAVHEVGQLSAVRRFTVAEATRRGLAPERAQDLELIATELVTNSLVHTEAAKAQLHLWDDDEHVVCEVRDGGHLTDPLVGRRPAAPHQQGGRGLLLVNHLADLVRVHTTPDGTTIQALCRKDSRAAG</sequence>
<name>A0A1I3Q0D2_9PSEU</name>
<dbReference type="OrthoDB" id="4088450at2"/>
<dbReference type="NCBIfam" id="NF041045">
    <property type="entry name" value="RsbA_anti_sig"/>
    <property type="match status" value="1"/>
</dbReference>
<feature type="domain" description="MEDS" evidence="4">
    <location>
        <begin position="45"/>
        <end position="188"/>
    </location>
</feature>
<dbReference type="InterPro" id="IPR025847">
    <property type="entry name" value="MEDS_domain"/>
</dbReference>
<dbReference type="EMBL" id="FORP01000004">
    <property type="protein sequence ID" value="SFJ27155.1"/>
    <property type="molecule type" value="Genomic_DNA"/>
</dbReference>
<evidence type="ECO:0000259" key="3">
    <source>
        <dbReference type="Pfam" id="PF13581"/>
    </source>
</evidence>
<dbReference type="GO" id="GO:0004674">
    <property type="term" value="F:protein serine/threonine kinase activity"/>
    <property type="evidence" value="ECO:0007669"/>
    <property type="project" value="UniProtKB-KW"/>
</dbReference>
<dbReference type="Gene3D" id="3.30.565.10">
    <property type="entry name" value="Histidine kinase-like ATPase, C-terminal domain"/>
    <property type="match status" value="1"/>
</dbReference>
<keyword evidence="5" id="KW-0418">Kinase</keyword>
<dbReference type="SUPFAM" id="SSF55874">
    <property type="entry name" value="ATPase domain of HSP90 chaperone/DNA topoisomerase II/histidine kinase"/>
    <property type="match status" value="1"/>
</dbReference>
<dbReference type="Proteomes" id="UP000199025">
    <property type="component" value="Unassembled WGS sequence"/>
</dbReference>
<evidence type="ECO:0000313" key="5">
    <source>
        <dbReference type="EMBL" id="SFJ27155.1"/>
    </source>
</evidence>
<keyword evidence="6" id="KW-1185">Reference proteome</keyword>
<dbReference type="Pfam" id="PF14417">
    <property type="entry name" value="MEDS"/>
    <property type="match status" value="1"/>
</dbReference>
<protein>
    <submittedName>
        <fullName evidence="5">Anti-sigma regulatory factor (Ser/Thr protein kinase)</fullName>
    </submittedName>
</protein>
<keyword evidence="1" id="KW-0723">Serine/threonine-protein kinase</keyword>
<dbReference type="InterPro" id="IPR050267">
    <property type="entry name" value="Anti-sigma-factor_SerPK"/>
</dbReference>
<reference evidence="5 6" key="1">
    <citation type="submission" date="2016-10" db="EMBL/GenBank/DDBJ databases">
        <authorList>
            <person name="de Groot N.N."/>
        </authorList>
    </citation>
    <scope>NUCLEOTIDE SEQUENCE [LARGE SCALE GENOMIC DNA]</scope>
    <source>
        <strain evidence="5 6">DSM 44468</strain>
    </source>
</reference>
<dbReference type="PANTHER" id="PTHR35526:SF3">
    <property type="entry name" value="ANTI-SIGMA-F FACTOR RSBW"/>
    <property type="match status" value="1"/>
</dbReference>
<proteinExistence type="predicted"/>
<accession>A0A1I3Q0D2</accession>
<dbReference type="AlphaFoldDB" id="A0A1I3Q0D2"/>
<dbReference type="InterPro" id="IPR003594">
    <property type="entry name" value="HATPase_dom"/>
</dbReference>
<evidence type="ECO:0000313" key="6">
    <source>
        <dbReference type="Proteomes" id="UP000199025"/>
    </source>
</evidence>
<dbReference type="STRING" id="115433.SAMN05421835_104120"/>
<dbReference type="CDD" id="cd16936">
    <property type="entry name" value="HATPase_RsbW-like"/>
    <property type="match status" value="1"/>
</dbReference>
<evidence type="ECO:0000256" key="1">
    <source>
        <dbReference type="ARBA" id="ARBA00022527"/>
    </source>
</evidence>
<dbReference type="InterPro" id="IPR036890">
    <property type="entry name" value="HATPase_C_sf"/>
</dbReference>
<feature type="region of interest" description="Disordered" evidence="2">
    <location>
        <begin position="1"/>
        <end position="38"/>
    </location>
</feature>
<gene>
    <name evidence="5" type="ORF">SAMN05421835_104120</name>
</gene>
<evidence type="ECO:0000259" key="4">
    <source>
        <dbReference type="Pfam" id="PF14417"/>
    </source>
</evidence>
<feature type="domain" description="Histidine kinase/HSP90-like ATPase" evidence="3">
    <location>
        <begin position="229"/>
        <end position="339"/>
    </location>
</feature>
<organism evidence="5 6">
    <name type="scientific">Amycolatopsis sacchari</name>
    <dbReference type="NCBI Taxonomy" id="115433"/>
    <lineage>
        <taxon>Bacteria</taxon>
        <taxon>Bacillati</taxon>
        <taxon>Actinomycetota</taxon>
        <taxon>Actinomycetes</taxon>
        <taxon>Pseudonocardiales</taxon>
        <taxon>Pseudonocardiaceae</taxon>
        <taxon>Amycolatopsis</taxon>
    </lineage>
</organism>
<dbReference type="PANTHER" id="PTHR35526">
    <property type="entry name" value="ANTI-SIGMA-F FACTOR RSBW-RELATED"/>
    <property type="match status" value="1"/>
</dbReference>
<evidence type="ECO:0000256" key="2">
    <source>
        <dbReference type="SAM" id="MobiDB-lite"/>
    </source>
</evidence>